<dbReference type="PANTHER" id="PTHR35097:SF2">
    <property type="entry name" value="OS10G0438300 PROTEIN"/>
    <property type="match status" value="1"/>
</dbReference>
<gene>
    <name evidence="2 3" type="primary">LOC109714495</name>
</gene>
<evidence type="ECO:0000313" key="2">
    <source>
        <dbReference type="RefSeq" id="XP_020094738.1"/>
    </source>
</evidence>
<dbReference type="RefSeq" id="XP_020094739.1">
    <property type="nucleotide sequence ID" value="XM_020239150.1"/>
</dbReference>
<protein>
    <submittedName>
        <fullName evidence="2 3">Uncharacterized protein LOC109714495</fullName>
    </submittedName>
</protein>
<organism evidence="2">
    <name type="scientific">Ananas comosus</name>
    <name type="common">Pineapple</name>
    <name type="synonym">Ananas ananas</name>
    <dbReference type="NCBI Taxonomy" id="4615"/>
    <lineage>
        <taxon>Eukaryota</taxon>
        <taxon>Viridiplantae</taxon>
        <taxon>Streptophyta</taxon>
        <taxon>Embryophyta</taxon>
        <taxon>Tracheophyta</taxon>
        <taxon>Spermatophyta</taxon>
        <taxon>Magnoliopsida</taxon>
        <taxon>Liliopsida</taxon>
        <taxon>Poales</taxon>
        <taxon>Bromeliaceae</taxon>
        <taxon>Bromelioideae</taxon>
        <taxon>Ananas</taxon>
    </lineage>
</organism>
<dbReference type="PANTHER" id="PTHR35097">
    <property type="entry name" value="GDSL ESTERASE/LIPASE"/>
    <property type="match status" value="1"/>
</dbReference>
<keyword evidence="1" id="KW-1185">Reference proteome</keyword>
<evidence type="ECO:0000313" key="3">
    <source>
        <dbReference type="RefSeq" id="XP_020094739.1"/>
    </source>
</evidence>
<dbReference type="RefSeq" id="XP_020094738.1">
    <property type="nucleotide sequence ID" value="XM_020239149.1"/>
</dbReference>
<evidence type="ECO:0000313" key="1">
    <source>
        <dbReference type="Proteomes" id="UP000515123"/>
    </source>
</evidence>
<dbReference type="Proteomes" id="UP000515123">
    <property type="component" value="Linkage group 8"/>
</dbReference>
<reference evidence="1" key="1">
    <citation type="journal article" date="2015" name="Nat. Genet.">
        <title>The pineapple genome and the evolution of CAM photosynthesis.</title>
        <authorList>
            <person name="Ming R."/>
            <person name="VanBuren R."/>
            <person name="Wai C.M."/>
            <person name="Tang H."/>
            <person name="Schatz M.C."/>
            <person name="Bowers J.E."/>
            <person name="Lyons E."/>
            <person name="Wang M.L."/>
            <person name="Chen J."/>
            <person name="Biggers E."/>
            <person name="Zhang J."/>
            <person name="Huang L."/>
            <person name="Zhang L."/>
            <person name="Miao W."/>
            <person name="Zhang J."/>
            <person name="Ye Z."/>
            <person name="Miao C."/>
            <person name="Lin Z."/>
            <person name="Wang H."/>
            <person name="Zhou H."/>
            <person name="Yim W.C."/>
            <person name="Priest H.D."/>
            <person name="Zheng C."/>
            <person name="Woodhouse M."/>
            <person name="Edger P.P."/>
            <person name="Guyot R."/>
            <person name="Guo H.B."/>
            <person name="Guo H."/>
            <person name="Zheng G."/>
            <person name="Singh R."/>
            <person name="Sharma A."/>
            <person name="Min X."/>
            <person name="Zheng Y."/>
            <person name="Lee H."/>
            <person name="Gurtowski J."/>
            <person name="Sedlazeck F.J."/>
            <person name="Harkess A."/>
            <person name="McKain M.R."/>
            <person name="Liao Z."/>
            <person name="Fang J."/>
            <person name="Liu J."/>
            <person name="Zhang X."/>
            <person name="Zhang Q."/>
            <person name="Hu W."/>
            <person name="Qin Y."/>
            <person name="Wang K."/>
            <person name="Chen L.Y."/>
            <person name="Shirley N."/>
            <person name="Lin Y.R."/>
            <person name="Liu L.Y."/>
            <person name="Hernandez A.G."/>
            <person name="Wright C.L."/>
            <person name="Bulone V."/>
            <person name="Tuskan G.A."/>
            <person name="Heath K."/>
            <person name="Zee F."/>
            <person name="Moore P.H."/>
            <person name="Sunkar R."/>
            <person name="Leebens-Mack J.H."/>
            <person name="Mockler T."/>
            <person name="Bennetzen J.L."/>
            <person name="Freeling M."/>
            <person name="Sankoff D."/>
            <person name="Paterson A.H."/>
            <person name="Zhu X."/>
            <person name="Yang X."/>
            <person name="Smith J.A."/>
            <person name="Cushman J.C."/>
            <person name="Paull R.E."/>
            <person name="Yu Q."/>
        </authorList>
    </citation>
    <scope>NUCLEOTIDE SEQUENCE [LARGE SCALE GENOMIC DNA]</scope>
    <source>
        <strain evidence="1">cv. F153</strain>
    </source>
</reference>
<dbReference type="AlphaFoldDB" id="A0A6P5FMN7"/>
<reference evidence="2 3" key="2">
    <citation type="submission" date="2025-04" db="UniProtKB">
        <authorList>
            <consortium name="RefSeq"/>
        </authorList>
    </citation>
    <scope>IDENTIFICATION</scope>
    <source>
        <tissue evidence="2 3">Leaf</tissue>
    </source>
</reference>
<sequence>METKPSLVDNIKGIMKSGEEFVKGAFLRISDSPNHNPIEILKRLQREAFSDLMKLRDRQDKVESVLSFYKFSKGFPFQEATTRVKAVIDVVAALPYVEDDFLQAMGSLDRTGTKTGINTRFIFETVLRQKDALVAELTTTQQRTAHQSRIFESPLSLTTLMYSANINYWLSLVSIPLGARCTNFAQGHNIGGFSSDGPPSFNQYHNCAAGLTVKGINLSASLAALASGPATQQATAGSKCCLATFGQVSYHPIDGLKITLSGLWQIYRSSPRLAKLGSLAIPLGRLREQKTSEVTQNIADNNSAGTIAVMLDSEFDESTKIKGWFEVEKSTARSVRWGMSIFDTPENELGWGLRMGGMGKGQLNHLHLGGFLNFDLGRGAKLQPGVVYVMEGRSHFPALVFESSWSM</sequence>
<dbReference type="OrthoDB" id="2017825at2759"/>
<name>A0A6P5FMN7_ANACO</name>
<accession>A0A6P5FMN7</accession>
<proteinExistence type="predicted"/>
<dbReference type="GeneID" id="109714495"/>